<dbReference type="AlphaFoldDB" id="A0A7K1FM25"/>
<reference evidence="1 2" key="1">
    <citation type="submission" date="2019-11" db="EMBL/GenBank/DDBJ databases">
        <authorList>
            <person name="Jiang L.-Q."/>
        </authorList>
    </citation>
    <scope>NUCLEOTIDE SEQUENCE [LARGE SCALE GENOMIC DNA]</scope>
    <source>
        <strain evidence="1 2">YIM 132087</strain>
    </source>
</reference>
<dbReference type="InterPro" id="IPR011008">
    <property type="entry name" value="Dimeric_a/b-barrel"/>
</dbReference>
<sequence length="99" mass="10400">MSVLLVQTSPAAGTSVDDFNAWYDDVHLPEILASVSGILGVQRYRLVGDGPPRFLAVYSLDRPAAEVLAVLGAGVRTPGPLDLTDNPPLVQGFDSLVAP</sequence>
<keyword evidence="2" id="KW-1185">Reference proteome</keyword>
<evidence type="ECO:0008006" key="3">
    <source>
        <dbReference type="Google" id="ProtNLM"/>
    </source>
</evidence>
<dbReference type="EMBL" id="WLYK01000005">
    <property type="protein sequence ID" value="MTD15168.1"/>
    <property type="molecule type" value="Genomic_DNA"/>
</dbReference>
<protein>
    <recommendedName>
        <fullName evidence="3">DUF4286 family protein</fullName>
    </recommendedName>
</protein>
<evidence type="ECO:0000313" key="2">
    <source>
        <dbReference type="Proteomes" id="UP000460221"/>
    </source>
</evidence>
<dbReference type="SUPFAM" id="SSF54909">
    <property type="entry name" value="Dimeric alpha+beta barrel"/>
    <property type="match status" value="1"/>
</dbReference>
<dbReference type="RefSeq" id="WP_154769123.1">
    <property type="nucleotide sequence ID" value="NZ_WLYK01000005.1"/>
</dbReference>
<proteinExistence type="predicted"/>
<organism evidence="1 2">
    <name type="scientific">Nakamurella alba</name>
    <dbReference type="NCBI Taxonomy" id="2665158"/>
    <lineage>
        <taxon>Bacteria</taxon>
        <taxon>Bacillati</taxon>
        <taxon>Actinomycetota</taxon>
        <taxon>Actinomycetes</taxon>
        <taxon>Nakamurellales</taxon>
        <taxon>Nakamurellaceae</taxon>
        <taxon>Nakamurella</taxon>
    </lineage>
</organism>
<name>A0A7K1FM25_9ACTN</name>
<evidence type="ECO:0000313" key="1">
    <source>
        <dbReference type="EMBL" id="MTD15168.1"/>
    </source>
</evidence>
<comment type="caution">
    <text evidence="1">The sequence shown here is derived from an EMBL/GenBank/DDBJ whole genome shotgun (WGS) entry which is preliminary data.</text>
</comment>
<dbReference type="Proteomes" id="UP000460221">
    <property type="component" value="Unassembled WGS sequence"/>
</dbReference>
<accession>A0A7K1FM25</accession>
<gene>
    <name evidence="1" type="ORF">GIS00_14590</name>
</gene>